<proteinExistence type="predicted"/>
<dbReference type="Gene3D" id="3.90.75.10">
    <property type="entry name" value="Homing Intron 3 (I-ppo) Encoded Endonuclease, Chain A"/>
    <property type="match status" value="1"/>
</dbReference>
<feature type="domain" description="Zinc-binding loop region of homing endonuclease" evidence="1">
    <location>
        <begin position="1"/>
        <end position="125"/>
    </location>
</feature>
<dbReference type="SUPFAM" id="SSF54060">
    <property type="entry name" value="His-Me finger endonucleases"/>
    <property type="match status" value="1"/>
</dbReference>
<dbReference type="Pfam" id="PF05551">
    <property type="entry name" value="zf-His_Me_endon"/>
    <property type="match status" value="1"/>
</dbReference>
<dbReference type="InterPro" id="IPR008704">
    <property type="entry name" value="Endonuclease_Zinc-binding_loop"/>
</dbReference>
<dbReference type="GO" id="GO:0004519">
    <property type="term" value="F:endonuclease activity"/>
    <property type="evidence" value="ECO:0007669"/>
    <property type="project" value="InterPro"/>
</dbReference>
<feature type="non-terminal residue" evidence="2">
    <location>
        <position position="1"/>
    </location>
</feature>
<sequence>CWFTSAKPLKGQFTRINLDKTPHPSGQGHIGLKVYRHRLAMVAKGEALLLSITSKTWQISHLCRNKGCFRPEHVEMEPAELNAARDECRGKSIFMLPNCGVLHPCPHWDWQGRQGHLKCILPVEYI</sequence>
<dbReference type="OrthoDB" id="5429163at2759"/>
<gene>
    <name evidence="2" type="ORF">TRIATDRAFT_18900</name>
</gene>
<dbReference type="Proteomes" id="UP000005426">
    <property type="component" value="Unassembled WGS sequence"/>
</dbReference>
<keyword evidence="3" id="KW-1185">Reference proteome</keyword>
<evidence type="ECO:0000259" key="1">
    <source>
        <dbReference type="Pfam" id="PF05551"/>
    </source>
</evidence>
<organism evidence="2 3">
    <name type="scientific">Hypocrea atroviridis (strain ATCC 20476 / IMI 206040)</name>
    <name type="common">Trichoderma atroviride</name>
    <dbReference type="NCBI Taxonomy" id="452589"/>
    <lineage>
        <taxon>Eukaryota</taxon>
        <taxon>Fungi</taxon>
        <taxon>Dikarya</taxon>
        <taxon>Ascomycota</taxon>
        <taxon>Pezizomycotina</taxon>
        <taxon>Sordariomycetes</taxon>
        <taxon>Hypocreomycetidae</taxon>
        <taxon>Hypocreales</taxon>
        <taxon>Hypocreaceae</taxon>
        <taxon>Trichoderma</taxon>
    </lineage>
</organism>
<accession>G9NKW9</accession>
<feature type="non-terminal residue" evidence="2">
    <location>
        <position position="126"/>
    </location>
</feature>
<dbReference type="HOGENOM" id="CLU_1986837_0_0_1"/>
<dbReference type="InterPro" id="IPR044925">
    <property type="entry name" value="His-Me_finger_sf"/>
</dbReference>
<reference evidence="2 3" key="1">
    <citation type="journal article" date="2011" name="Genome Biol.">
        <title>Comparative genome sequence analysis underscores mycoparasitism as the ancestral life style of Trichoderma.</title>
        <authorList>
            <person name="Kubicek C.P."/>
            <person name="Herrera-Estrella A."/>
            <person name="Seidl-Seiboth V."/>
            <person name="Martinez D.A."/>
            <person name="Druzhinina I.S."/>
            <person name="Thon M."/>
            <person name="Zeilinger S."/>
            <person name="Casas-Flores S."/>
            <person name="Horwitz B.A."/>
            <person name="Mukherjee P.K."/>
            <person name="Mukherjee M."/>
            <person name="Kredics L."/>
            <person name="Alcaraz L.D."/>
            <person name="Aerts A."/>
            <person name="Antal Z."/>
            <person name="Atanasova L."/>
            <person name="Cervantes-Badillo M.G."/>
            <person name="Challacombe J."/>
            <person name="Chertkov O."/>
            <person name="McCluskey K."/>
            <person name="Coulpier F."/>
            <person name="Deshpande N."/>
            <person name="von Doehren H."/>
            <person name="Ebbole D.J."/>
            <person name="Esquivel-Naranjo E.U."/>
            <person name="Fekete E."/>
            <person name="Flipphi M."/>
            <person name="Glaser F."/>
            <person name="Gomez-Rodriguez E.Y."/>
            <person name="Gruber S."/>
            <person name="Han C."/>
            <person name="Henrissat B."/>
            <person name="Hermosa R."/>
            <person name="Hernandez-Onate M."/>
            <person name="Karaffa L."/>
            <person name="Kosti I."/>
            <person name="Le Crom S."/>
            <person name="Lindquist E."/>
            <person name="Lucas S."/>
            <person name="Luebeck M."/>
            <person name="Luebeck P.S."/>
            <person name="Margeot A."/>
            <person name="Metz B."/>
            <person name="Misra M."/>
            <person name="Nevalainen H."/>
            <person name="Omann M."/>
            <person name="Packer N."/>
            <person name="Perrone G."/>
            <person name="Uresti-Rivera E.E."/>
            <person name="Salamov A."/>
            <person name="Schmoll M."/>
            <person name="Seiboth B."/>
            <person name="Shapiro H."/>
            <person name="Sukno S."/>
            <person name="Tamayo-Ramos J.A."/>
            <person name="Tisch D."/>
            <person name="Wiest A."/>
            <person name="Wilkinson H.H."/>
            <person name="Zhang M."/>
            <person name="Coutinho P.M."/>
            <person name="Kenerley C.M."/>
            <person name="Monte E."/>
            <person name="Baker S.E."/>
            <person name="Grigoriev I.V."/>
        </authorList>
    </citation>
    <scope>NUCLEOTIDE SEQUENCE [LARGE SCALE GENOMIC DNA]</scope>
    <source>
        <strain evidence="3">ATCC 20476 / IMI 206040</strain>
    </source>
</reference>
<dbReference type="InterPro" id="IPR044930">
    <property type="entry name" value="Homing_endonuclease_His-Me"/>
</dbReference>
<evidence type="ECO:0000313" key="3">
    <source>
        <dbReference type="Proteomes" id="UP000005426"/>
    </source>
</evidence>
<dbReference type="AlphaFoldDB" id="G9NKW9"/>
<protein>
    <recommendedName>
        <fullName evidence="1">Zinc-binding loop region of homing endonuclease domain-containing protein</fullName>
    </recommendedName>
</protein>
<name>G9NKW9_HYPAI</name>
<comment type="caution">
    <text evidence="2">The sequence shown here is derived from an EMBL/GenBank/DDBJ whole genome shotgun (WGS) entry which is preliminary data.</text>
</comment>
<dbReference type="EMBL" id="ABDG02000018">
    <property type="protein sequence ID" value="EHK48539.1"/>
    <property type="molecule type" value="Genomic_DNA"/>
</dbReference>
<evidence type="ECO:0000313" key="2">
    <source>
        <dbReference type="EMBL" id="EHK48539.1"/>
    </source>
</evidence>